<reference evidence="1" key="1">
    <citation type="journal article" date="2005" name="J. Mol. Biol.">
        <title>Site-specific DNA-nicking mutants of the heterodimeric restriction endonuclease R.BbvCI.</title>
        <authorList>
            <person name="Heiter D.F."/>
            <person name="Lunnen K.D."/>
            <person name="Wilson G.G."/>
        </authorList>
    </citation>
    <scope>NUCLEOTIDE SEQUENCE</scope>
    <source>
        <strain evidence="1">C</strain>
    </source>
</reference>
<sequence>MINEDFFIYEQLSHKKNLEQKGKNAFDEETEELVRQAKSGYHAFIEGINYDEVTKLDLNSSVAALEDYISIAKEIEKKHKMFNWRSDYAGSIIPEFLYRIVHVATVKAGLKPIFSTRNTIIEISGAAHREGLQIRRKNEDFALGFHEVDVKIASESHRVISLAVACEVKTNIDKNKLNGLDFSAERMKRTYPGSAYFLITETLDFSPDENHSSGLIDEIYVLRKQVRTKNRVQKAPLCPSVFAELLEDILEISYRASNVKGHVYDRLEGGKLIRV</sequence>
<dbReference type="PRO" id="PR:Q5D6Y5"/>
<reference evidence="2" key="3">
    <citation type="journal article" date="2019" name="Nucleic Acids Res.">
        <title>Structure, subunit organization and behavior of the asymmetric Type IIT restriction endonuclease BbvCI.</title>
        <authorList>
            <person name="Shen B.W."/>
            <person name="Doyle L."/>
            <person name="Bradley P."/>
            <person name="Heiter D.F."/>
            <person name="Lunnen K.D."/>
            <person name="Wilson G.G."/>
            <person name="Stoddard B.L."/>
        </authorList>
    </citation>
    <scope>X-RAY CRYSTALLOGRAPHY (3.79 ANGSTROMS)</scope>
</reference>
<accession>Q5D6Y5</accession>
<gene>
    <name evidence="1" type="primary">bbvCIR-1</name>
</gene>
<dbReference type="BRENDA" id="3.1.21.4">
    <property type="organism ID" value="638"/>
</dbReference>
<evidence type="ECO:0007829" key="2">
    <source>
        <dbReference type="PDB" id="6MAF"/>
    </source>
</evidence>
<proteinExistence type="evidence at protein level"/>
<dbReference type="PDB" id="6MAF">
    <property type="method" value="X-ray"/>
    <property type="resolution" value="3.79 A"/>
    <property type="chains" value="A/B=1-275"/>
</dbReference>
<dbReference type="REBASE" id="3098">
    <property type="entry name" value="BbvCI"/>
</dbReference>
<reference evidence="1" key="2">
    <citation type="submission" date="2005-01" db="EMBL/GenBank/DDBJ databases">
        <title>Method for engineering strand-specific, sequence-specific, DNA-nicking enzymes.</title>
        <authorList>
            <person name="Heiter D.F."/>
            <person name="Lunnen K.D."/>
            <person name="Wilson G.G."/>
        </authorList>
    </citation>
    <scope>NUCLEOTIDE SEQUENCE</scope>
    <source>
        <strain evidence="1">C</strain>
    </source>
</reference>
<keyword evidence="1" id="KW-0540">Nuclease</keyword>
<keyword evidence="1" id="KW-0255">Endonuclease</keyword>
<dbReference type="Pfam" id="PF09549">
    <property type="entry name" value="RE_Bpu10I"/>
    <property type="match status" value="1"/>
</dbReference>
<name>Q5D6Y5_BREBE</name>
<dbReference type="AlphaFoldDB" id="Q5D6Y5"/>
<keyword evidence="1" id="KW-0378">Hydrolase</keyword>
<keyword evidence="2" id="KW-0002">3D-structure</keyword>
<dbReference type="InterPro" id="IPR018577">
    <property type="entry name" value="Restrct_endonuc_II_Bpu10I"/>
</dbReference>
<protein>
    <submittedName>
        <fullName evidence="1">BbvCI endonuclease subunit 1</fullName>
    </submittedName>
</protein>
<dbReference type="PDBsum" id="6MAF"/>
<organism evidence="1">
    <name type="scientific">Brevibacillus brevis</name>
    <name type="common">Bacillus brevis</name>
    <dbReference type="NCBI Taxonomy" id="1393"/>
    <lineage>
        <taxon>Bacteria</taxon>
        <taxon>Bacillati</taxon>
        <taxon>Bacillota</taxon>
        <taxon>Bacilli</taxon>
        <taxon>Bacillales</taxon>
        <taxon>Paenibacillaceae</taxon>
        <taxon>Brevibacillus</taxon>
    </lineage>
</organism>
<dbReference type="GO" id="GO:0004519">
    <property type="term" value="F:endonuclease activity"/>
    <property type="evidence" value="ECO:0007669"/>
    <property type="project" value="UniProtKB-KW"/>
</dbReference>
<dbReference type="SMR" id="Q5D6Y5"/>
<evidence type="ECO:0000313" key="1">
    <source>
        <dbReference type="EMBL" id="AAX14652.1"/>
    </source>
</evidence>
<dbReference type="EMBL" id="AY873917">
    <property type="protein sequence ID" value="AAX14652.1"/>
    <property type="molecule type" value="Genomic_DNA"/>
</dbReference>